<dbReference type="AlphaFoldDB" id="A0AAV7DXJ7"/>
<dbReference type="EMBL" id="JAINDJ010000008">
    <property type="protein sequence ID" value="KAG9440755.1"/>
    <property type="molecule type" value="Genomic_DNA"/>
</dbReference>
<sequence length="71" mass="7870">MGETRSRHSRGRDRFDLPQLLWVDPRSGHIECGDSVPGRLQRHHELVPAPGPMAGAVVEKEMLSLSLLSSI</sequence>
<name>A0AAV7DXJ7_ARIFI</name>
<proteinExistence type="predicted"/>
<evidence type="ECO:0000313" key="2">
    <source>
        <dbReference type="Proteomes" id="UP000825729"/>
    </source>
</evidence>
<organism evidence="1 2">
    <name type="scientific">Aristolochia fimbriata</name>
    <name type="common">White veined hardy Dutchman's pipe vine</name>
    <dbReference type="NCBI Taxonomy" id="158543"/>
    <lineage>
        <taxon>Eukaryota</taxon>
        <taxon>Viridiplantae</taxon>
        <taxon>Streptophyta</taxon>
        <taxon>Embryophyta</taxon>
        <taxon>Tracheophyta</taxon>
        <taxon>Spermatophyta</taxon>
        <taxon>Magnoliopsida</taxon>
        <taxon>Magnoliidae</taxon>
        <taxon>Piperales</taxon>
        <taxon>Aristolochiaceae</taxon>
        <taxon>Aristolochia</taxon>
    </lineage>
</organism>
<accession>A0AAV7DXJ7</accession>
<comment type="caution">
    <text evidence="1">The sequence shown here is derived from an EMBL/GenBank/DDBJ whole genome shotgun (WGS) entry which is preliminary data.</text>
</comment>
<gene>
    <name evidence="1" type="ORF">H6P81_020920</name>
</gene>
<evidence type="ECO:0000313" key="1">
    <source>
        <dbReference type="EMBL" id="KAG9440755.1"/>
    </source>
</evidence>
<protein>
    <submittedName>
        <fullName evidence="1">Uncharacterized protein</fullName>
    </submittedName>
</protein>
<dbReference type="Proteomes" id="UP000825729">
    <property type="component" value="Unassembled WGS sequence"/>
</dbReference>
<keyword evidence="2" id="KW-1185">Reference proteome</keyword>
<reference evidence="1 2" key="1">
    <citation type="submission" date="2021-07" db="EMBL/GenBank/DDBJ databases">
        <title>The Aristolochia fimbriata genome: insights into angiosperm evolution, floral development and chemical biosynthesis.</title>
        <authorList>
            <person name="Jiao Y."/>
        </authorList>
    </citation>
    <scope>NUCLEOTIDE SEQUENCE [LARGE SCALE GENOMIC DNA]</scope>
    <source>
        <strain evidence="1">IBCAS-2021</strain>
        <tissue evidence="1">Leaf</tissue>
    </source>
</reference>